<name>A0A4Y7SSU3_COPMI</name>
<dbReference type="SUPFAM" id="SSF55729">
    <property type="entry name" value="Acyl-CoA N-acyltransferases (Nat)"/>
    <property type="match status" value="1"/>
</dbReference>
<dbReference type="GO" id="GO:1990189">
    <property type="term" value="F:protein N-terminal-serine acetyltransferase activity"/>
    <property type="evidence" value="ECO:0007669"/>
    <property type="project" value="TreeGrafter"/>
</dbReference>
<dbReference type="InterPro" id="IPR016181">
    <property type="entry name" value="Acyl_CoA_acyltransferase"/>
</dbReference>
<dbReference type="STRING" id="71717.A0A4Y7SSU3"/>
<dbReference type="Pfam" id="PF13302">
    <property type="entry name" value="Acetyltransf_3"/>
    <property type="match status" value="1"/>
</dbReference>
<evidence type="ECO:0000313" key="3">
    <source>
        <dbReference type="Proteomes" id="UP000298030"/>
    </source>
</evidence>
<dbReference type="InterPro" id="IPR000182">
    <property type="entry name" value="GNAT_dom"/>
</dbReference>
<dbReference type="PANTHER" id="PTHR43441:SF5">
    <property type="entry name" value="FAMILY ACETYLTRANSFERASE, PUTATIVE-RELATED"/>
    <property type="match status" value="1"/>
</dbReference>
<keyword evidence="2" id="KW-0012">Acyltransferase</keyword>
<evidence type="ECO:0000259" key="1">
    <source>
        <dbReference type="PROSITE" id="PS51186"/>
    </source>
</evidence>
<dbReference type="InterPro" id="IPR051908">
    <property type="entry name" value="Ribosomal_N-acetyltransferase"/>
</dbReference>
<keyword evidence="3" id="KW-1185">Reference proteome</keyword>
<dbReference type="AlphaFoldDB" id="A0A4Y7SSU3"/>
<reference evidence="2 3" key="1">
    <citation type="journal article" date="2019" name="Nat. Ecol. Evol.">
        <title>Megaphylogeny resolves global patterns of mushroom evolution.</title>
        <authorList>
            <person name="Varga T."/>
            <person name="Krizsan K."/>
            <person name="Foldi C."/>
            <person name="Dima B."/>
            <person name="Sanchez-Garcia M."/>
            <person name="Sanchez-Ramirez S."/>
            <person name="Szollosi G.J."/>
            <person name="Szarkandi J.G."/>
            <person name="Papp V."/>
            <person name="Albert L."/>
            <person name="Andreopoulos W."/>
            <person name="Angelini C."/>
            <person name="Antonin V."/>
            <person name="Barry K.W."/>
            <person name="Bougher N.L."/>
            <person name="Buchanan P."/>
            <person name="Buyck B."/>
            <person name="Bense V."/>
            <person name="Catcheside P."/>
            <person name="Chovatia M."/>
            <person name="Cooper J."/>
            <person name="Damon W."/>
            <person name="Desjardin D."/>
            <person name="Finy P."/>
            <person name="Geml J."/>
            <person name="Haridas S."/>
            <person name="Hughes K."/>
            <person name="Justo A."/>
            <person name="Karasinski D."/>
            <person name="Kautmanova I."/>
            <person name="Kiss B."/>
            <person name="Kocsube S."/>
            <person name="Kotiranta H."/>
            <person name="LaButti K.M."/>
            <person name="Lechner B.E."/>
            <person name="Liimatainen K."/>
            <person name="Lipzen A."/>
            <person name="Lukacs Z."/>
            <person name="Mihaltcheva S."/>
            <person name="Morgado L.N."/>
            <person name="Niskanen T."/>
            <person name="Noordeloos M.E."/>
            <person name="Ohm R.A."/>
            <person name="Ortiz-Santana B."/>
            <person name="Ovrebo C."/>
            <person name="Racz N."/>
            <person name="Riley R."/>
            <person name="Savchenko A."/>
            <person name="Shiryaev A."/>
            <person name="Soop K."/>
            <person name="Spirin V."/>
            <person name="Szebenyi C."/>
            <person name="Tomsovsky M."/>
            <person name="Tulloss R.E."/>
            <person name="Uehling J."/>
            <person name="Grigoriev I.V."/>
            <person name="Vagvolgyi C."/>
            <person name="Papp T."/>
            <person name="Martin F.M."/>
            <person name="Miettinen O."/>
            <person name="Hibbett D.S."/>
            <person name="Nagy L.G."/>
        </authorList>
    </citation>
    <scope>NUCLEOTIDE SEQUENCE [LARGE SCALE GENOMIC DNA]</scope>
    <source>
        <strain evidence="2 3">FP101781</strain>
    </source>
</reference>
<dbReference type="EMBL" id="QPFP01000061">
    <property type="protein sequence ID" value="TEB24943.1"/>
    <property type="molecule type" value="Genomic_DNA"/>
</dbReference>
<comment type="caution">
    <text evidence="2">The sequence shown here is derived from an EMBL/GenBank/DDBJ whole genome shotgun (WGS) entry which is preliminary data.</text>
</comment>
<sequence>MSTAEPYDVNFCFPAPDALENDRVKLVPFIPSLHLSPYFVASQPHPQIYKYIPWGEFPNVESLGEAIEKLRADPAWLLFAVFDKTTPPSDGSDTSGALAGIMGYLNSSVNNLCTEIGAVIVLPPFQRTHVASNAVGLLIKYGLNLPSDPSIPGLGLRRIVWQANYLNQGSVRLAQRMGFLTEGILRWDRVLPLGKPVDTGNGKPEREGDPRAGCMGRDTIILGLCWDDWENGGRGKVESVMARRK</sequence>
<dbReference type="OrthoDB" id="41238at2759"/>
<gene>
    <name evidence="2" type="ORF">FA13DRAFT_1693396</name>
</gene>
<proteinExistence type="predicted"/>
<dbReference type="GO" id="GO:0008999">
    <property type="term" value="F:protein-N-terminal-alanine acetyltransferase activity"/>
    <property type="evidence" value="ECO:0007669"/>
    <property type="project" value="TreeGrafter"/>
</dbReference>
<evidence type="ECO:0000313" key="2">
    <source>
        <dbReference type="EMBL" id="TEB24943.1"/>
    </source>
</evidence>
<organism evidence="2 3">
    <name type="scientific">Coprinellus micaceus</name>
    <name type="common">Glistening ink-cap mushroom</name>
    <name type="synonym">Coprinus micaceus</name>
    <dbReference type="NCBI Taxonomy" id="71717"/>
    <lineage>
        <taxon>Eukaryota</taxon>
        <taxon>Fungi</taxon>
        <taxon>Dikarya</taxon>
        <taxon>Basidiomycota</taxon>
        <taxon>Agaricomycotina</taxon>
        <taxon>Agaricomycetes</taxon>
        <taxon>Agaricomycetidae</taxon>
        <taxon>Agaricales</taxon>
        <taxon>Agaricineae</taxon>
        <taxon>Psathyrellaceae</taxon>
        <taxon>Coprinellus</taxon>
    </lineage>
</organism>
<dbReference type="PROSITE" id="PS51186">
    <property type="entry name" value="GNAT"/>
    <property type="match status" value="1"/>
</dbReference>
<protein>
    <submittedName>
        <fullName evidence="2">Acyl-CoA N-acyltransferase</fullName>
    </submittedName>
</protein>
<dbReference type="Gene3D" id="3.40.630.30">
    <property type="match status" value="1"/>
</dbReference>
<dbReference type="PANTHER" id="PTHR43441">
    <property type="entry name" value="RIBOSOMAL-PROTEIN-SERINE ACETYLTRANSFERASE"/>
    <property type="match status" value="1"/>
</dbReference>
<keyword evidence="2" id="KW-0808">Transferase</keyword>
<accession>A0A4Y7SSU3</accession>
<dbReference type="Proteomes" id="UP000298030">
    <property type="component" value="Unassembled WGS sequence"/>
</dbReference>
<feature type="domain" description="N-acetyltransferase" evidence="1">
    <location>
        <begin position="101"/>
        <end position="198"/>
    </location>
</feature>